<dbReference type="AlphaFoldDB" id="A0A3N4Q4X4"/>
<dbReference type="RefSeq" id="WP_123845052.1">
    <property type="nucleotide sequence ID" value="NZ_RPDH01000001.1"/>
</dbReference>
<name>A0A3N4Q4X4_9BACT</name>
<keyword evidence="1" id="KW-0732">Signal</keyword>
<proteinExistence type="predicted"/>
<evidence type="ECO:0000313" key="2">
    <source>
        <dbReference type="EMBL" id="RPE12541.1"/>
    </source>
</evidence>
<feature type="signal peptide" evidence="1">
    <location>
        <begin position="1"/>
        <end position="20"/>
    </location>
</feature>
<organism evidence="2 3">
    <name type="scientific">Chitinophaga lutea</name>
    <dbReference type="NCBI Taxonomy" id="2488634"/>
    <lineage>
        <taxon>Bacteria</taxon>
        <taxon>Pseudomonadati</taxon>
        <taxon>Bacteroidota</taxon>
        <taxon>Chitinophagia</taxon>
        <taxon>Chitinophagales</taxon>
        <taxon>Chitinophagaceae</taxon>
        <taxon>Chitinophaga</taxon>
    </lineage>
</organism>
<evidence type="ECO:0000256" key="1">
    <source>
        <dbReference type="SAM" id="SignalP"/>
    </source>
</evidence>
<dbReference type="PROSITE" id="PS51257">
    <property type="entry name" value="PROKAR_LIPOPROTEIN"/>
    <property type="match status" value="1"/>
</dbReference>
<evidence type="ECO:0000313" key="3">
    <source>
        <dbReference type="Proteomes" id="UP000278351"/>
    </source>
</evidence>
<dbReference type="EMBL" id="RPDH01000001">
    <property type="protein sequence ID" value="RPE12541.1"/>
    <property type="molecule type" value="Genomic_DNA"/>
</dbReference>
<reference evidence="2 3" key="1">
    <citation type="submission" date="2018-11" db="EMBL/GenBank/DDBJ databases">
        <title>Chitinophaga lutea sp.nov., isolate from arsenic contaminated soil.</title>
        <authorList>
            <person name="Zong Y."/>
        </authorList>
    </citation>
    <scope>NUCLEOTIDE SEQUENCE [LARGE SCALE GENOMIC DNA]</scope>
    <source>
        <strain evidence="2 3">ZY74</strain>
    </source>
</reference>
<dbReference type="Proteomes" id="UP000278351">
    <property type="component" value="Unassembled WGS sequence"/>
</dbReference>
<evidence type="ECO:0008006" key="4">
    <source>
        <dbReference type="Google" id="ProtNLM"/>
    </source>
</evidence>
<sequence>MKQTGKLQATLLAMMLFAGAAVTSCSKQSGPDGTAPAPEKLSTVGAQTTTGPIVAAHRANNLLKVDEIIAAGIKSMEVDIFVGTRNNQPALLIGHEAATATGQSLEEYFANLHQKMPDFEFLWLDCKDLNSTANEQLFMATLNKMDSMYAIKSRVLVESRYIPYLVSFKQQSWLVSYYCNWQDVYGKTPKQQTKAMDAMYSDMITYGIDGISYDAAVNTPMKNYFTGKTVGTQPVKMYSWALARYYGEPDLANKLAVYSNLGVLLITFQSNNNS</sequence>
<keyword evidence="3" id="KW-1185">Reference proteome</keyword>
<feature type="chain" id="PRO_5018309092" description="GP-PDE domain-containing protein" evidence="1">
    <location>
        <begin position="21"/>
        <end position="274"/>
    </location>
</feature>
<dbReference type="OrthoDB" id="692964at2"/>
<protein>
    <recommendedName>
        <fullName evidence="4">GP-PDE domain-containing protein</fullName>
    </recommendedName>
</protein>
<accession>A0A3N4Q4X4</accession>
<comment type="caution">
    <text evidence="2">The sequence shown here is derived from an EMBL/GenBank/DDBJ whole genome shotgun (WGS) entry which is preliminary data.</text>
</comment>
<gene>
    <name evidence="2" type="ORF">EGT74_03025</name>
</gene>